<evidence type="ECO:0000313" key="1">
    <source>
        <dbReference type="EMBL" id="SVE11342.1"/>
    </source>
</evidence>
<reference evidence="1" key="1">
    <citation type="submission" date="2018-05" db="EMBL/GenBank/DDBJ databases">
        <authorList>
            <person name="Lanie J.A."/>
            <person name="Ng W.-L."/>
            <person name="Kazmierczak K.M."/>
            <person name="Andrzejewski T.M."/>
            <person name="Davidsen T.M."/>
            <person name="Wayne K.J."/>
            <person name="Tettelin H."/>
            <person name="Glass J.I."/>
            <person name="Rusch D."/>
            <person name="Podicherti R."/>
            <person name="Tsui H.-C.T."/>
            <person name="Winkler M.E."/>
        </authorList>
    </citation>
    <scope>NUCLEOTIDE SEQUENCE</scope>
</reference>
<gene>
    <name evidence="1" type="ORF">METZ01_LOCUS464196</name>
</gene>
<sequence length="27" mass="3129">MAKLHEEVIVLKVSQHLKDDQPESQLL</sequence>
<proteinExistence type="predicted"/>
<feature type="non-terminal residue" evidence="1">
    <location>
        <position position="1"/>
    </location>
</feature>
<organism evidence="1">
    <name type="scientific">marine metagenome</name>
    <dbReference type="NCBI Taxonomy" id="408172"/>
    <lineage>
        <taxon>unclassified sequences</taxon>
        <taxon>metagenomes</taxon>
        <taxon>ecological metagenomes</taxon>
    </lineage>
</organism>
<feature type="non-terminal residue" evidence="1">
    <location>
        <position position="27"/>
    </location>
</feature>
<dbReference type="EMBL" id="UINC01194979">
    <property type="protein sequence ID" value="SVE11342.1"/>
    <property type="molecule type" value="Genomic_DNA"/>
</dbReference>
<name>A0A383AUF5_9ZZZZ</name>
<accession>A0A383AUF5</accession>
<dbReference type="AlphaFoldDB" id="A0A383AUF5"/>
<protein>
    <submittedName>
        <fullName evidence="1">Uncharacterized protein</fullName>
    </submittedName>
</protein>